<feature type="transmembrane region" description="Helical" evidence="5">
    <location>
        <begin position="12"/>
        <end position="34"/>
    </location>
</feature>
<gene>
    <name evidence="7" type="ORF">N803_02610</name>
</gene>
<dbReference type="GO" id="GO:0005576">
    <property type="term" value="C:extracellular region"/>
    <property type="evidence" value="ECO:0007669"/>
    <property type="project" value="TreeGrafter"/>
</dbReference>
<feature type="compositionally biased region" description="Low complexity" evidence="6">
    <location>
        <begin position="966"/>
        <end position="975"/>
    </location>
</feature>
<feature type="transmembrane region" description="Helical" evidence="5">
    <location>
        <begin position="103"/>
        <end position="124"/>
    </location>
</feature>
<protein>
    <recommendedName>
        <fullName evidence="5">UPF0182 protein N803_02610</fullName>
    </recommendedName>
</protein>
<evidence type="ECO:0000256" key="4">
    <source>
        <dbReference type="ARBA" id="ARBA00023136"/>
    </source>
</evidence>
<comment type="subcellular location">
    <subcellularLocation>
        <location evidence="5">Cell membrane</location>
        <topology evidence="5">Multi-pass membrane protein</topology>
    </subcellularLocation>
</comment>
<dbReference type="Pfam" id="PF03699">
    <property type="entry name" value="UPF0182"/>
    <property type="match status" value="1"/>
</dbReference>
<feature type="transmembrane region" description="Helical" evidence="5">
    <location>
        <begin position="54"/>
        <end position="74"/>
    </location>
</feature>
<sequence>MPPRRGPLGTTLAILGAIAVLALLGSGIITDLWWFDAIGFRDVFVKQLGTRVLLFIAAFVLTAGAVAASLIIAYRTRPLRIPTSPQAQVLDQYRQVLDPLRRLATIVIPGFLGLLAGAAAMGAWKTFLLWRNAVPFGTKDPQFGLDVGFFVFTLPWLRFLVSFFTVVLLLALIAGAFTHYVYGGLQLPGRGTTTRAAFVQIATLASLLALVRAAAYWLDRYTLTTKESSLITGIKYTDANAVLPIKAILAVATVMCAGFFIASIWTRSWRLPLVGVGLLTALSVVAGGLYPAAVQSLKVRPSEKSLEAQYIQRNIDATRKAFGIDGIEKTPYTATTDAEPGQLRADAETIPGIRLVDPNIVSPTFRQFEGLRQYYAFPDILDVDRYAIDGKKSDSVVAVRELNIEGLPEGQRNWLNDHTVYTHGFGFIGAYGNRRTSEGDPQFFSSGFSDKGPMGVDYEPRIYFGELSPSYSIVGAPEGSRPLEFDYPNDEGEGGQSNNTYDGKGGVAIGSFVRKLAYAVKYREPKFLLSNAVNSESRILDHRQPRERVERVAPWLTIDGNAYPAVVDGRVKWIVDGYTTTARYPNSRLTDLTEATSDSVSATSRTVVTGAGQVNYIRNSVKATVDAEDGSVKLYGWDTSDPILKAWSKAFPDSVSPLSEMSAALMSHVRYPQDLFKVQRQLLARYHVTDADSFYGGGDFWSVPKDPTHATQDQPVYYQSLAMPDQQAPAFSLTSTFIPAGSGREILRGFLAVDADAGSSEGKPAESYGKMRLLELPRNSAVDGPGQVQNQIEVSTARSQSPSEPLNLSQFIAQNRQSGKQLTYGNLLTLPVGEGLLYVQPMYVQASREGGSFPQNKATVAVFGKRIAWGETLDQALDGLFGGNSGATAGDSGTGTETPTPTTPGTPTTTPPSAQLAEVIRDIEAANAAGQAALKKGDFAAYGEAQKDLQDAIARAAALSPQLTQTPAPSGSATPTPTPSPSP</sequence>
<name>A0A0A0JRP1_9MICO</name>
<evidence type="ECO:0000313" key="8">
    <source>
        <dbReference type="Proteomes" id="UP000030011"/>
    </source>
</evidence>
<dbReference type="PANTHER" id="PTHR39344">
    <property type="entry name" value="UPF0182 PROTEIN SLL1060"/>
    <property type="match status" value="1"/>
</dbReference>
<accession>A0A0A0JRP1</accession>
<comment type="caution">
    <text evidence="7">The sequence shown here is derived from an EMBL/GenBank/DDBJ whole genome shotgun (WGS) entry which is preliminary data.</text>
</comment>
<reference evidence="7 8" key="1">
    <citation type="submission" date="2013-08" db="EMBL/GenBank/DDBJ databases">
        <title>The genome sequence of Knoellia subterranea.</title>
        <authorList>
            <person name="Zhu W."/>
            <person name="Wang G."/>
        </authorList>
    </citation>
    <scope>NUCLEOTIDE SEQUENCE [LARGE SCALE GENOMIC DNA]</scope>
    <source>
        <strain evidence="7 8">KCTC 19937</strain>
    </source>
</reference>
<evidence type="ECO:0000256" key="3">
    <source>
        <dbReference type="ARBA" id="ARBA00022989"/>
    </source>
</evidence>
<dbReference type="PANTHER" id="PTHR39344:SF1">
    <property type="entry name" value="UPF0182 PROTEIN SLL1060"/>
    <property type="match status" value="1"/>
</dbReference>
<organism evidence="7 8">
    <name type="scientific">Knoellia subterranea KCTC 19937</name>
    <dbReference type="NCBI Taxonomy" id="1385521"/>
    <lineage>
        <taxon>Bacteria</taxon>
        <taxon>Bacillati</taxon>
        <taxon>Actinomycetota</taxon>
        <taxon>Actinomycetes</taxon>
        <taxon>Micrococcales</taxon>
        <taxon>Intrasporangiaceae</taxon>
        <taxon>Knoellia</taxon>
    </lineage>
</organism>
<comment type="similarity">
    <text evidence="5">Belongs to the UPF0182 family.</text>
</comment>
<feature type="transmembrane region" description="Helical" evidence="5">
    <location>
        <begin position="247"/>
        <end position="266"/>
    </location>
</feature>
<dbReference type="Proteomes" id="UP000030011">
    <property type="component" value="Unassembled WGS sequence"/>
</dbReference>
<evidence type="ECO:0000256" key="1">
    <source>
        <dbReference type="ARBA" id="ARBA00022475"/>
    </source>
</evidence>
<feature type="transmembrane region" description="Helical" evidence="5">
    <location>
        <begin position="159"/>
        <end position="185"/>
    </location>
</feature>
<evidence type="ECO:0000313" key="7">
    <source>
        <dbReference type="EMBL" id="KGN39374.1"/>
    </source>
</evidence>
<keyword evidence="8" id="KW-1185">Reference proteome</keyword>
<keyword evidence="2 5" id="KW-0812">Transmembrane</keyword>
<dbReference type="STRING" id="1385521.N803_02610"/>
<proteinExistence type="inferred from homology"/>
<dbReference type="GO" id="GO:0005886">
    <property type="term" value="C:plasma membrane"/>
    <property type="evidence" value="ECO:0007669"/>
    <property type="project" value="UniProtKB-SubCell"/>
</dbReference>
<keyword evidence="1 5" id="KW-1003">Cell membrane</keyword>
<evidence type="ECO:0000256" key="2">
    <source>
        <dbReference type="ARBA" id="ARBA00022692"/>
    </source>
</evidence>
<keyword evidence="3 5" id="KW-1133">Transmembrane helix</keyword>
<dbReference type="AlphaFoldDB" id="A0A0A0JRP1"/>
<evidence type="ECO:0000256" key="6">
    <source>
        <dbReference type="SAM" id="MobiDB-lite"/>
    </source>
</evidence>
<dbReference type="HAMAP" id="MF_01600">
    <property type="entry name" value="UPF0182"/>
    <property type="match status" value="1"/>
</dbReference>
<feature type="region of interest" description="Disordered" evidence="6">
    <location>
        <begin position="956"/>
        <end position="983"/>
    </location>
</feature>
<dbReference type="EMBL" id="AVPK01000001">
    <property type="protein sequence ID" value="KGN39374.1"/>
    <property type="molecule type" value="Genomic_DNA"/>
</dbReference>
<feature type="transmembrane region" description="Helical" evidence="5">
    <location>
        <begin position="273"/>
        <end position="293"/>
    </location>
</feature>
<feature type="compositionally biased region" description="Low complexity" evidence="6">
    <location>
        <begin position="886"/>
        <end position="912"/>
    </location>
</feature>
<feature type="region of interest" description="Disordered" evidence="6">
    <location>
        <begin position="884"/>
        <end position="913"/>
    </location>
</feature>
<dbReference type="eggNOG" id="COG1615">
    <property type="taxonomic scope" value="Bacteria"/>
</dbReference>
<keyword evidence="4 5" id="KW-0472">Membrane</keyword>
<dbReference type="InterPro" id="IPR005372">
    <property type="entry name" value="UPF0182"/>
</dbReference>
<feature type="transmembrane region" description="Helical" evidence="5">
    <location>
        <begin position="197"/>
        <end position="218"/>
    </location>
</feature>
<evidence type="ECO:0000256" key="5">
    <source>
        <dbReference type="HAMAP-Rule" id="MF_01600"/>
    </source>
</evidence>